<dbReference type="EMBL" id="AUPL01004741">
    <property type="protein sequence ID" value="ESL07567.1"/>
    <property type="molecule type" value="Genomic_DNA"/>
</dbReference>
<feature type="transmembrane region" description="Helical" evidence="1">
    <location>
        <begin position="266"/>
        <end position="290"/>
    </location>
</feature>
<organism evidence="3 4">
    <name type="scientific">Trypanosoma rangeli SC58</name>
    <dbReference type="NCBI Taxonomy" id="429131"/>
    <lineage>
        <taxon>Eukaryota</taxon>
        <taxon>Discoba</taxon>
        <taxon>Euglenozoa</taxon>
        <taxon>Kinetoplastea</taxon>
        <taxon>Metakinetoplastina</taxon>
        <taxon>Trypanosomatida</taxon>
        <taxon>Trypanosomatidae</taxon>
        <taxon>Trypanosoma</taxon>
        <taxon>Herpetosoma</taxon>
    </lineage>
</organism>
<feature type="transmembrane region" description="Helical" evidence="1">
    <location>
        <begin position="231"/>
        <end position="254"/>
    </location>
</feature>
<evidence type="ECO:0008006" key="5">
    <source>
        <dbReference type="Google" id="ProtNLM"/>
    </source>
</evidence>
<gene>
    <name evidence="3" type="ORF">TRSC58_04741</name>
</gene>
<dbReference type="VEuPathDB" id="TriTrypDB:TRSC58_04741"/>
<accession>A0A061J2S9</accession>
<feature type="transmembrane region" description="Helical" evidence="1">
    <location>
        <begin position="333"/>
        <end position="352"/>
    </location>
</feature>
<keyword evidence="1" id="KW-0812">Transmembrane</keyword>
<proteinExistence type="predicted"/>
<dbReference type="AlphaFoldDB" id="A0A061J2S9"/>
<keyword evidence="2" id="KW-0732">Signal</keyword>
<keyword evidence="4" id="KW-1185">Reference proteome</keyword>
<comment type="caution">
    <text evidence="3">The sequence shown here is derived from an EMBL/GenBank/DDBJ whole genome shotgun (WGS) entry which is preliminary data.</text>
</comment>
<evidence type="ECO:0000256" key="1">
    <source>
        <dbReference type="SAM" id="Phobius"/>
    </source>
</evidence>
<reference evidence="3 4" key="1">
    <citation type="submission" date="2013-07" db="EMBL/GenBank/DDBJ databases">
        <authorList>
            <person name="Stoco P.H."/>
            <person name="Wagner G."/>
            <person name="Gerber A."/>
            <person name="Zaha A."/>
            <person name="Thompson C."/>
            <person name="Bartholomeu D.C."/>
            <person name="Luckemeyer D.D."/>
            <person name="Bahia D."/>
            <person name="Loreto E."/>
            <person name="Prestes E.B."/>
            <person name="Lima F.M."/>
            <person name="Rodrigues-Luiz G."/>
            <person name="Vallejo G.A."/>
            <person name="Filho J.F."/>
            <person name="Monteiro K.M."/>
            <person name="Tyler K.M."/>
            <person name="de Almeida L.G."/>
            <person name="Ortiz M.F."/>
            <person name="Siervo M.A."/>
            <person name="de Moraes M.H."/>
            <person name="Cunha O.L."/>
            <person name="Mendonca-Neto R."/>
            <person name="Silva R."/>
            <person name="Teixeira S.M."/>
            <person name="Murta S.M."/>
            <person name="Sincero T.C."/>
            <person name="Mendes T.A."/>
            <person name="Urmenyi T.P."/>
            <person name="Silva V.G."/>
            <person name="da Rocha W.D."/>
            <person name="Andersson B."/>
            <person name="Romanha A.J."/>
            <person name="Steindel M."/>
            <person name="de Vasconcelos A.T."/>
            <person name="Grisard E.C."/>
        </authorList>
    </citation>
    <scope>NUCLEOTIDE SEQUENCE [LARGE SCALE GENOMIC DNA]</scope>
    <source>
        <strain evidence="3 4">SC58</strain>
    </source>
</reference>
<feature type="chain" id="PRO_5001605101" description="Intimal thickness related receptor IRP domain-containing protein" evidence="2">
    <location>
        <begin position="34"/>
        <end position="606"/>
    </location>
</feature>
<feature type="transmembrane region" description="Helical" evidence="1">
    <location>
        <begin position="472"/>
        <end position="495"/>
    </location>
</feature>
<protein>
    <recommendedName>
        <fullName evidence="5">Intimal thickness related receptor IRP domain-containing protein</fullName>
    </recommendedName>
</protein>
<evidence type="ECO:0000256" key="2">
    <source>
        <dbReference type="SAM" id="SignalP"/>
    </source>
</evidence>
<keyword evidence="1" id="KW-1133">Transmembrane helix</keyword>
<evidence type="ECO:0000313" key="3">
    <source>
        <dbReference type="EMBL" id="ESL07567.1"/>
    </source>
</evidence>
<feature type="transmembrane region" description="Helical" evidence="1">
    <location>
        <begin position="302"/>
        <end position="321"/>
    </location>
</feature>
<sequence>MSGGGVFGGRRPMRHGRLFFVSLLSTLLFLLRAASFSVVEGATALTVVEATCGTTIPADSQWMVGPAWAFRRPALGARSLPAPRAGPELRFGRASLGSEIEEIIRSEAGMSPSRVVIFELNPRFHTANKCKFLWNPLETALDGTETTAARVIALAVTGINASCQTPSQVEVTLQYNQEVSYFVPVDVEKSTTYSLSFSTRDIHWPVFFHVSPNCVVYLLLLTNRQGSIHRWYAWIPATILTIVVLVLVTTMMLFRRELPPGATAMLLTLLFVGYLGSCIGLVIEVLSWQSVLGRMFPFPDAVTLYCCLPIFYLLTFLLVLLRNRHCGVLFHAMMRLAVYGLNLALCCGYWVAGDVLLGSLTLLQFLLSNLFLSAAYSYFAVILGRLQLRVEPISSALGFLWFVPLTPFAPCLLMYYDLYVMQASNQEPGALASMLQKAVVMYDTMTSFPLLLLQNVWGIALLVTVTSYHMPFLILLFTALLFFTLHFIVSVGQYAKLRRRWIRRGSITERGGCFAFFCDWFRLWGSLERCVRGGHCQRSVEPETRRVCHLMAGVSADRPDGASPEASAWQACSDNAEEFLYLPSSTELENEGVQRKENYWPASVSR</sequence>
<evidence type="ECO:0000313" key="4">
    <source>
        <dbReference type="Proteomes" id="UP000031737"/>
    </source>
</evidence>
<feature type="transmembrane region" description="Helical" evidence="1">
    <location>
        <begin position="396"/>
        <end position="416"/>
    </location>
</feature>
<dbReference type="Proteomes" id="UP000031737">
    <property type="component" value="Unassembled WGS sequence"/>
</dbReference>
<name>A0A061J2S9_TRYRA</name>
<feature type="signal peptide" evidence="2">
    <location>
        <begin position="1"/>
        <end position="33"/>
    </location>
</feature>
<feature type="transmembrane region" description="Helical" evidence="1">
    <location>
        <begin position="364"/>
        <end position="384"/>
    </location>
</feature>
<keyword evidence="1" id="KW-0472">Membrane</keyword>
<dbReference type="OrthoDB" id="271987at2759"/>